<dbReference type="PROSITE" id="PS50026">
    <property type="entry name" value="EGF_3"/>
    <property type="match status" value="1"/>
</dbReference>
<evidence type="ECO:0008006" key="9">
    <source>
        <dbReference type="Google" id="ProtNLM"/>
    </source>
</evidence>
<feature type="domain" description="EGF-like" evidence="6">
    <location>
        <begin position="414"/>
        <end position="455"/>
    </location>
</feature>
<evidence type="ECO:0000259" key="6">
    <source>
        <dbReference type="PROSITE" id="PS50026"/>
    </source>
</evidence>
<accession>A0ABD3UDY2</accession>
<gene>
    <name evidence="7" type="ORF">ACJMK2_018615</name>
</gene>
<feature type="signal peptide" evidence="4">
    <location>
        <begin position="1"/>
        <end position="21"/>
    </location>
</feature>
<keyword evidence="8" id="KW-1185">Reference proteome</keyword>
<feature type="compositionally biased region" description="Low complexity" evidence="2">
    <location>
        <begin position="27"/>
        <end position="130"/>
    </location>
</feature>
<evidence type="ECO:0000256" key="4">
    <source>
        <dbReference type="SAM" id="SignalP"/>
    </source>
</evidence>
<dbReference type="SUPFAM" id="SSF82671">
    <property type="entry name" value="SEA domain"/>
    <property type="match status" value="1"/>
</dbReference>
<feature type="compositionally biased region" description="Polar residues" evidence="2">
    <location>
        <begin position="131"/>
        <end position="160"/>
    </location>
</feature>
<keyword evidence="3" id="KW-0812">Transmembrane</keyword>
<dbReference type="EMBL" id="JBJQND010000016">
    <property type="protein sequence ID" value="KAL3847719.1"/>
    <property type="molecule type" value="Genomic_DNA"/>
</dbReference>
<feature type="region of interest" description="Disordered" evidence="2">
    <location>
        <begin position="571"/>
        <end position="594"/>
    </location>
</feature>
<keyword evidence="3" id="KW-1133">Transmembrane helix</keyword>
<feature type="compositionally biased region" description="Polar residues" evidence="2">
    <location>
        <begin position="214"/>
        <end position="250"/>
    </location>
</feature>
<keyword evidence="4" id="KW-0732">Signal</keyword>
<evidence type="ECO:0000256" key="2">
    <source>
        <dbReference type="SAM" id="MobiDB-lite"/>
    </source>
</evidence>
<organism evidence="7 8">
    <name type="scientific">Sinanodonta woodiana</name>
    <name type="common">Chinese pond mussel</name>
    <name type="synonym">Anodonta woodiana</name>
    <dbReference type="NCBI Taxonomy" id="1069815"/>
    <lineage>
        <taxon>Eukaryota</taxon>
        <taxon>Metazoa</taxon>
        <taxon>Spiralia</taxon>
        <taxon>Lophotrochozoa</taxon>
        <taxon>Mollusca</taxon>
        <taxon>Bivalvia</taxon>
        <taxon>Autobranchia</taxon>
        <taxon>Heteroconchia</taxon>
        <taxon>Palaeoheterodonta</taxon>
        <taxon>Unionida</taxon>
        <taxon>Unionoidea</taxon>
        <taxon>Unionidae</taxon>
        <taxon>Unioninae</taxon>
        <taxon>Sinanodonta</taxon>
    </lineage>
</organism>
<evidence type="ECO:0000256" key="1">
    <source>
        <dbReference type="PROSITE-ProRule" id="PRU00076"/>
    </source>
</evidence>
<comment type="caution">
    <text evidence="7">The sequence shown here is derived from an EMBL/GenBank/DDBJ whole genome shotgun (WGS) entry which is preliminary data.</text>
</comment>
<dbReference type="InterPro" id="IPR036364">
    <property type="entry name" value="SEA_dom_sf"/>
</dbReference>
<name>A0ABD3UDY2_SINWO</name>
<feature type="compositionally biased region" description="Low complexity" evidence="2">
    <location>
        <begin position="161"/>
        <end position="213"/>
    </location>
</feature>
<dbReference type="Proteomes" id="UP001634394">
    <property type="component" value="Unassembled WGS sequence"/>
</dbReference>
<dbReference type="Gene3D" id="2.10.25.10">
    <property type="entry name" value="Laminin"/>
    <property type="match status" value="1"/>
</dbReference>
<reference evidence="7 8" key="1">
    <citation type="submission" date="2024-11" db="EMBL/GenBank/DDBJ databases">
        <title>Chromosome-level genome assembly of the freshwater bivalve Anodonta woodiana.</title>
        <authorList>
            <person name="Chen X."/>
        </authorList>
    </citation>
    <scope>NUCLEOTIDE SEQUENCE [LARGE SCALE GENOMIC DNA]</scope>
    <source>
        <strain evidence="7">MN2024</strain>
        <tissue evidence="7">Gills</tissue>
    </source>
</reference>
<feature type="region of interest" description="Disordered" evidence="2">
    <location>
        <begin position="27"/>
        <end position="252"/>
    </location>
</feature>
<keyword evidence="1" id="KW-1015">Disulfide bond</keyword>
<dbReference type="InterPro" id="IPR000082">
    <property type="entry name" value="SEA_dom"/>
</dbReference>
<protein>
    <recommendedName>
        <fullName evidence="9">SEA domain-containing protein</fullName>
    </recommendedName>
</protein>
<keyword evidence="1" id="KW-0245">EGF-like domain</keyword>
<dbReference type="Pfam" id="PF01390">
    <property type="entry name" value="SEA"/>
    <property type="match status" value="1"/>
</dbReference>
<keyword evidence="3" id="KW-0472">Membrane</keyword>
<dbReference type="AlphaFoldDB" id="A0ABD3UDY2"/>
<feature type="transmembrane region" description="Helical" evidence="3">
    <location>
        <begin position="468"/>
        <end position="491"/>
    </location>
</feature>
<sequence>MASMAISILLMLFVQVAIVNTTPLTTTSAQNTTTSQTSTTSQGTTTPPTTTTSQGTTTLPIATTSQETITPPITTTSQWTTTSPIATTSQGTTTPQATPTTQITTTSQTTTTSQGTTTPQTTTTSQGTTTLPIATTSQVTTTPIVSTSQWTTTSPIAATSQGTTNPQTIPTTQTATTSQNSSTSQGTTTPPTTTTSQGTTTPQTTTTSQGTTTLPIATTSQVTTTPIASTSQWTTTSPIATTSQGTTSARSPVFTPSKELAAYEPDPGYYDLRLQFDLKLYLDFKDAYGDRTTTEFQSMATNISVSLTEHFRYIKGFKSIEILRFRPGSVFVDYTVNVYGTVDILAVTSQIEKEAVDTLKDVAGVPVDVDYTRTSMKSRLGSLRARDRCSLVSANLCPFGYYCKQGDTTTLLCIDRCNVSVCENNGLCYIGHLSQDVQCKCPISDGAVFTGDRCQTKQVVMTIQERNLYLIIAGSIFGAFIVSFVLTVCIINRKRRILKKKLSINLRMNQGQVHKAGVKYIRDDHKRYADSNETSLNRRQNIFDTADNPYQERKAQAVDDGYIHSVQDVREDDGYLRPPESIRRKDDSEYDYIK</sequence>
<dbReference type="PROSITE" id="PS50024">
    <property type="entry name" value="SEA"/>
    <property type="match status" value="1"/>
</dbReference>
<evidence type="ECO:0000256" key="3">
    <source>
        <dbReference type="SAM" id="Phobius"/>
    </source>
</evidence>
<proteinExistence type="predicted"/>
<evidence type="ECO:0000313" key="7">
    <source>
        <dbReference type="EMBL" id="KAL3847719.1"/>
    </source>
</evidence>
<comment type="caution">
    <text evidence="1">Lacks conserved residue(s) required for the propagation of feature annotation.</text>
</comment>
<evidence type="ECO:0000259" key="5">
    <source>
        <dbReference type="PROSITE" id="PS50024"/>
    </source>
</evidence>
<feature type="domain" description="SEA" evidence="5">
    <location>
        <begin position="268"/>
        <end position="379"/>
    </location>
</feature>
<feature type="chain" id="PRO_5044877894" description="SEA domain-containing protein" evidence="4">
    <location>
        <begin position="22"/>
        <end position="594"/>
    </location>
</feature>
<dbReference type="InterPro" id="IPR000742">
    <property type="entry name" value="EGF"/>
</dbReference>
<feature type="disulfide bond" evidence="1">
    <location>
        <begin position="422"/>
        <end position="439"/>
    </location>
</feature>
<evidence type="ECO:0000313" key="8">
    <source>
        <dbReference type="Proteomes" id="UP001634394"/>
    </source>
</evidence>